<dbReference type="GeneID" id="85491281"/>
<protein>
    <submittedName>
        <fullName evidence="2">Uncharacterized protein</fullName>
    </submittedName>
</protein>
<proteinExistence type="predicted"/>
<evidence type="ECO:0000313" key="3">
    <source>
        <dbReference type="Proteomes" id="UP001233271"/>
    </source>
</evidence>
<sequence length="216" mass="23518">MTTASRVSSARTSPRSQRGVGSLPSRRKMGHGEREGQQQQQRPMANGHSPTTGLSPSLHANVVHINGYRLNPAVAAVLGHFSEVRYELHHAESQENKAAIITKFLDTLPPSLGQAARHHVMRQLSHGVSVNIDDLVNYLAKLEMASALATPRQSPTPNNSKSLKLSPSKRHMPPISAERESSDYIDFAPSRPNVSNLLLDDDAKAIRANGDMSPTQ</sequence>
<gene>
    <name evidence="2" type="ORF">CcaverHIS019_0101280</name>
</gene>
<feature type="region of interest" description="Disordered" evidence="1">
    <location>
        <begin position="1"/>
        <end position="57"/>
    </location>
</feature>
<accession>A0AA48KZW1</accession>
<name>A0AA48KZW1_9TREE</name>
<evidence type="ECO:0000256" key="1">
    <source>
        <dbReference type="SAM" id="MobiDB-lite"/>
    </source>
</evidence>
<feature type="region of interest" description="Disordered" evidence="1">
    <location>
        <begin position="149"/>
        <end position="187"/>
    </location>
</feature>
<dbReference type="EMBL" id="AP028212">
    <property type="protein sequence ID" value="BEI87410.1"/>
    <property type="molecule type" value="Genomic_DNA"/>
</dbReference>
<reference evidence="2" key="1">
    <citation type="journal article" date="2023" name="BMC Genomics">
        <title>Chromosome-level genome assemblies of Cutaneotrichosporon spp. (Trichosporonales, Basidiomycota) reveal imbalanced evolution between nucleotide sequences and chromosome synteny.</title>
        <authorList>
            <person name="Kobayashi Y."/>
            <person name="Kayamori A."/>
            <person name="Aoki K."/>
            <person name="Shiwa Y."/>
            <person name="Matsutani M."/>
            <person name="Fujita N."/>
            <person name="Sugita T."/>
            <person name="Iwasaki W."/>
            <person name="Tanaka N."/>
            <person name="Takashima M."/>
        </authorList>
    </citation>
    <scope>NUCLEOTIDE SEQUENCE</scope>
    <source>
        <strain evidence="2">HIS019</strain>
    </source>
</reference>
<dbReference type="AlphaFoldDB" id="A0AA48KZW1"/>
<dbReference type="RefSeq" id="XP_060452676.1">
    <property type="nucleotide sequence ID" value="XM_060596878.1"/>
</dbReference>
<organism evidence="2 3">
    <name type="scientific">Cutaneotrichosporon cavernicola</name>
    <dbReference type="NCBI Taxonomy" id="279322"/>
    <lineage>
        <taxon>Eukaryota</taxon>
        <taxon>Fungi</taxon>
        <taxon>Dikarya</taxon>
        <taxon>Basidiomycota</taxon>
        <taxon>Agaricomycotina</taxon>
        <taxon>Tremellomycetes</taxon>
        <taxon>Trichosporonales</taxon>
        <taxon>Trichosporonaceae</taxon>
        <taxon>Cutaneotrichosporon</taxon>
    </lineage>
</organism>
<keyword evidence="3" id="KW-1185">Reference proteome</keyword>
<feature type="compositionally biased region" description="Low complexity" evidence="1">
    <location>
        <begin position="157"/>
        <end position="166"/>
    </location>
</feature>
<dbReference type="KEGG" id="ccac:CcaHIS019_0101280"/>
<feature type="compositionally biased region" description="Low complexity" evidence="1">
    <location>
        <begin position="1"/>
        <end position="16"/>
    </location>
</feature>
<evidence type="ECO:0000313" key="2">
    <source>
        <dbReference type="EMBL" id="BEI87410.1"/>
    </source>
</evidence>
<dbReference type="Proteomes" id="UP001233271">
    <property type="component" value="Chromosome 1"/>
</dbReference>